<feature type="domain" description="EAL" evidence="1">
    <location>
        <begin position="8"/>
        <end position="258"/>
    </location>
</feature>
<evidence type="ECO:0000259" key="1">
    <source>
        <dbReference type="PROSITE" id="PS50883"/>
    </source>
</evidence>
<accession>A0A1Z4VNF6</accession>
<sequence length="258" mass="28890">MLHENHRLHYMYTRLYRAWQEDEFRLHFQTLMDAKQRRLAGFEALVRWYDKAEDRIVQPGEFLPFAEDTGLIVLIGDWILREACRQARLWNRLSSSTVVVAVNLAPVQLLDADLVGQVEAAIEGLPAGALKLEIPEQCLVEHARAARRPLQKLKSLGVQLAIDEFGAGYSSIPALIRFPYDEIKLSRRFIAKLQTLPEARVLAAGMIDIAHKLGKRVVAVGVETEAQAGMLRDMGCDLLQGYLFGEPGLAGQMSLKAG</sequence>
<dbReference type="CDD" id="cd01948">
    <property type="entry name" value="EAL"/>
    <property type="match status" value="1"/>
</dbReference>
<dbReference type="RefSeq" id="WP_096364139.1">
    <property type="nucleotide sequence ID" value="NZ_AP018052.1"/>
</dbReference>
<dbReference type="OrthoDB" id="9804951at2"/>
<dbReference type="InterPro" id="IPR001633">
    <property type="entry name" value="EAL_dom"/>
</dbReference>
<dbReference type="SMART" id="SM00052">
    <property type="entry name" value="EAL"/>
    <property type="match status" value="1"/>
</dbReference>
<keyword evidence="3" id="KW-1185">Reference proteome</keyword>
<name>A0A1Z4VNF6_9GAMM</name>
<dbReference type="InterPro" id="IPR035919">
    <property type="entry name" value="EAL_sf"/>
</dbReference>
<dbReference type="AlphaFoldDB" id="A0A1Z4VNF6"/>
<organism evidence="2 3">
    <name type="scientific">Thiohalobacter thiocyanaticus</name>
    <dbReference type="NCBI Taxonomy" id="585455"/>
    <lineage>
        <taxon>Bacteria</taxon>
        <taxon>Pseudomonadati</taxon>
        <taxon>Pseudomonadota</taxon>
        <taxon>Gammaproteobacteria</taxon>
        <taxon>Thiohalobacterales</taxon>
        <taxon>Thiohalobacteraceae</taxon>
        <taxon>Thiohalobacter</taxon>
    </lineage>
</organism>
<dbReference type="GO" id="GO:0071111">
    <property type="term" value="F:cyclic-guanylate-specific phosphodiesterase activity"/>
    <property type="evidence" value="ECO:0007669"/>
    <property type="project" value="InterPro"/>
</dbReference>
<dbReference type="SUPFAM" id="SSF141868">
    <property type="entry name" value="EAL domain-like"/>
    <property type="match status" value="1"/>
</dbReference>
<reference evidence="2 3" key="1">
    <citation type="submission" date="2017-05" db="EMBL/GenBank/DDBJ databases">
        <title>Thiocyanate degradation by Thiohalobacter thiocyanaticus FOKN1.</title>
        <authorList>
            <person name="Oshiki M."/>
            <person name="Fukushima T."/>
            <person name="Kawano S."/>
            <person name="Nakagawa J."/>
        </authorList>
    </citation>
    <scope>NUCLEOTIDE SEQUENCE [LARGE SCALE GENOMIC DNA]</scope>
    <source>
        <strain evidence="2 3">FOKN1</strain>
    </source>
</reference>
<dbReference type="KEGG" id="ttc:FOKN1_0360"/>
<dbReference type="PROSITE" id="PS50883">
    <property type="entry name" value="EAL"/>
    <property type="match status" value="1"/>
</dbReference>
<dbReference type="Gene3D" id="3.20.20.450">
    <property type="entry name" value="EAL domain"/>
    <property type="match status" value="1"/>
</dbReference>
<evidence type="ECO:0000313" key="2">
    <source>
        <dbReference type="EMBL" id="BAZ92764.1"/>
    </source>
</evidence>
<dbReference type="PANTHER" id="PTHR33121">
    <property type="entry name" value="CYCLIC DI-GMP PHOSPHODIESTERASE PDEF"/>
    <property type="match status" value="1"/>
</dbReference>
<dbReference type="PANTHER" id="PTHR33121:SF70">
    <property type="entry name" value="SIGNALING PROTEIN YKOW"/>
    <property type="match status" value="1"/>
</dbReference>
<proteinExistence type="predicted"/>
<dbReference type="Pfam" id="PF00563">
    <property type="entry name" value="EAL"/>
    <property type="match status" value="1"/>
</dbReference>
<dbReference type="EMBL" id="AP018052">
    <property type="protein sequence ID" value="BAZ92764.1"/>
    <property type="molecule type" value="Genomic_DNA"/>
</dbReference>
<dbReference type="InterPro" id="IPR050706">
    <property type="entry name" value="Cyclic-di-GMP_PDE-like"/>
</dbReference>
<gene>
    <name evidence="2" type="ORF">FOKN1_0360</name>
</gene>
<evidence type="ECO:0000313" key="3">
    <source>
        <dbReference type="Proteomes" id="UP000218765"/>
    </source>
</evidence>
<dbReference type="Proteomes" id="UP000218765">
    <property type="component" value="Chromosome"/>
</dbReference>
<protein>
    <recommendedName>
        <fullName evidence="1">EAL domain-containing protein</fullName>
    </recommendedName>
</protein>